<keyword evidence="3" id="KW-1185">Reference proteome</keyword>
<protein>
    <recommendedName>
        <fullName evidence="4">Spondin domain-containing protein</fullName>
    </recommendedName>
</protein>
<keyword evidence="1" id="KW-0732">Signal</keyword>
<accession>A0ABR8JK51</accession>
<evidence type="ECO:0000256" key="1">
    <source>
        <dbReference type="SAM" id="SignalP"/>
    </source>
</evidence>
<evidence type="ECO:0000313" key="3">
    <source>
        <dbReference type="Proteomes" id="UP000642468"/>
    </source>
</evidence>
<dbReference type="EMBL" id="JACWZZ010000006">
    <property type="protein sequence ID" value="MBD2717244.1"/>
    <property type="molecule type" value="Genomic_DNA"/>
</dbReference>
<reference evidence="2 3" key="1">
    <citation type="submission" date="2020-09" db="EMBL/GenBank/DDBJ databases">
        <authorList>
            <person name="Kim M.K."/>
        </authorList>
    </citation>
    <scope>NUCLEOTIDE SEQUENCE [LARGE SCALE GENOMIC DNA]</scope>
    <source>
        <strain evidence="2 3">BT646</strain>
    </source>
</reference>
<name>A0ABR8JK51_9BACT</name>
<dbReference type="PROSITE" id="PS51257">
    <property type="entry name" value="PROKAR_LIPOPROTEIN"/>
    <property type="match status" value="1"/>
</dbReference>
<sequence>MKYLLISMLSASAFLTACKNDNEAAADALQQVAKAAANSPEAKARQAAWKLATTRPPALPNGSPANLRPAVEQLLPKEGYLKLISVKQTRAAQPGIMALPVLWRHVKADYPTVAPGYRLPFEAVLEWRPTGYAKGEKVPAVLALRTPEAPDTLGTFALLEPGATIPGQSQQTPTLVKPGQGVTVRGVLYAYATTPNASQQPSLILYPYQNPLGPPDPRKMVYLTL</sequence>
<comment type="caution">
    <text evidence="2">The sequence shown here is derived from an EMBL/GenBank/DDBJ whole genome shotgun (WGS) entry which is preliminary data.</text>
</comment>
<gene>
    <name evidence="2" type="ORF">IC231_19535</name>
</gene>
<feature type="signal peptide" evidence="1">
    <location>
        <begin position="1"/>
        <end position="19"/>
    </location>
</feature>
<organism evidence="2 3">
    <name type="scientific">Hymenobacter duratus</name>
    <dbReference type="NCBI Taxonomy" id="2771356"/>
    <lineage>
        <taxon>Bacteria</taxon>
        <taxon>Pseudomonadati</taxon>
        <taxon>Bacteroidota</taxon>
        <taxon>Cytophagia</taxon>
        <taxon>Cytophagales</taxon>
        <taxon>Hymenobacteraceae</taxon>
        <taxon>Hymenobacter</taxon>
    </lineage>
</organism>
<evidence type="ECO:0008006" key="4">
    <source>
        <dbReference type="Google" id="ProtNLM"/>
    </source>
</evidence>
<dbReference type="RefSeq" id="WP_190786153.1">
    <property type="nucleotide sequence ID" value="NZ_JACWZZ010000006.1"/>
</dbReference>
<dbReference type="Proteomes" id="UP000642468">
    <property type="component" value="Unassembled WGS sequence"/>
</dbReference>
<evidence type="ECO:0000313" key="2">
    <source>
        <dbReference type="EMBL" id="MBD2717244.1"/>
    </source>
</evidence>
<feature type="chain" id="PRO_5045169359" description="Spondin domain-containing protein" evidence="1">
    <location>
        <begin position="20"/>
        <end position="225"/>
    </location>
</feature>
<proteinExistence type="predicted"/>